<evidence type="ECO:0000256" key="3">
    <source>
        <dbReference type="ARBA" id="ARBA00007186"/>
    </source>
</evidence>
<dbReference type="Gene3D" id="3.20.20.80">
    <property type="entry name" value="Glycosidases"/>
    <property type="match status" value="1"/>
</dbReference>
<dbReference type="InterPro" id="IPR010720">
    <property type="entry name" value="Alpha-L-AF_C"/>
</dbReference>
<dbReference type="SUPFAM" id="SSF51445">
    <property type="entry name" value="(Trans)glycosidases"/>
    <property type="match status" value="1"/>
</dbReference>
<dbReference type="EMBL" id="MU842837">
    <property type="protein sequence ID" value="KAK2031786.1"/>
    <property type="molecule type" value="Genomic_DNA"/>
</dbReference>
<dbReference type="GO" id="GO:0046556">
    <property type="term" value="F:alpha-L-arabinofuranosidase activity"/>
    <property type="evidence" value="ECO:0007669"/>
    <property type="project" value="UniProtKB-EC"/>
</dbReference>
<dbReference type="Pfam" id="PF22848">
    <property type="entry name" value="ASD1_dom"/>
    <property type="match status" value="1"/>
</dbReference>
<evidence type="ECO:0000256" key="1">
    <source>
        <dbReference type="ARBA" id="ARBA00001462"/>
    </source>
</evidence>
<comment type="catalytic activity">
    <reaction evidence="1">
        <text>Hydrolysis of terminal non-reducing alpha-L-arabinofuranoside residues in alpha-L-arabinosides.</text>
        <dbReference type="EC" id="3.2.1.55"/>
    </reaction>
</comment>
<sequence>MVSLKSAFLAATYAVSAAAVDITVKSSGGNATSGHQYGFLHEDINNSGDGGIYAELIRNRAFQYSDEFPVSLAAWHPVNGANLALKTLCQPLSSALPVSVQVSGGNGSGSGAIGLKNDGYWGMDVKVQKYTGSFWVKGAYDGVFTASLQSALTDDVFGSVEIQSKAKADEWVEHEVELVPERNAPNSNNTFAITFDPAGTANGSLHFNLISLFPPTYKGRKNGLRIDIAEALAGLHPSLLRFPGGNMLEGLNNKTHWDWKDTLGPLKDRPGFQGVWGYQQTHGLGLVEYLEWAKDMDMDVVIGVWAGLALNGDVTAKEDLQPFIDDALDQIEFIRGPADSKWGSRRAELGHPEPFTLEYVEVGNEDWLAGYPGGWESYKEYRFPMFMEAILAKYPDITVISSGATSDADGFDIPAPAIGDYHPYRTPNALVEEFDRFDNDVGHIVGEVAATHPNGGIGWEGNLMPFPWWIGTVGEAVSLIGYERNADRIPGTFYAPVLRNMNRWQWAVTIVQFAADPAMTTRSTSWFVWELFAAHPLSETLPTVGEFGPAYWVAGKNEAKGSLIWKGAVYNTTDSADVPINVQFEGVAAGTTASLTVLTNPSSDPFAYNDPHTGVNVVASNTTTVTANEDGVFAFSLPELSVAVLDTEGSGGAKQAARAVKSFRA</sequence>
<evidence type="ECO:0000256" key="7">
    <source>
        <dbReference type="ARBA" id="ARBA00023180"/>
    </source>
</evidence>
<keyword evidence="11" id="KW-1185">Reference proteome</keyword>
<feature type="signal peptide" evidence="8">
    <location>
        <begin position="1"/>
        <end position="19"/>
    </location>
</feature>
<comment type="pathway">
    <text evidence="2">Glycan metabolism; L-arabinan degradation.</text>
</comment>
<evidence type="ECO:0000256" key="2">
    <source>
        <dbReference type="ARBA" id="ARBA00004834"/>
    </source>
</evidence>
<reference evidence="10" key="1">
    <citation type="submission" date="2021-06" db="EMBL/GenBank/DDBJ databases">
        <title>Comparative genomics, transcriptomics and evolutionary studies reveal genomic signatures of adaptation to plant cell wall in hemibiotrophic fungi.</title>
        <authorList>
            <consortium name="DOE Joint Genome Institute"/>
            <person name="Baroncelli R."/>
            <person name="Diaz J.F."/>
            <person name="Benocci T."/>
            <person name="Peng M."/>
            <person name="Battaglia E."/>
            <person name="Haridas S."/>
            <person name="Andreopoulos W."/>
            <person name="Labutti K."/>
            <person name="Pangilinan J."/>
            <person name="Floch G.L."/>
            <person name="Makela M.R."/>
            <person name="Henrissat B."/>
            <person name="Grigoriev I.V."/>
            <person name="Crouch J.A."/>
            <person name="De Vries R.P."/>
            <person name="Sukno S.A."/>
            <person name="Thon M.R."/>
        </authorList>
    </citation>
    <scope>NUCLEOTIDE SEQUENCE</scope>
    <source>
        <strain evidence="10">MAFF235873</strain>
    </source>
</reference>
<evidence type="ECO:0000313" key="10">
    <source>
        <dbReference type="EMBL" id="KAK2031786.1"/>
    </source>
</evidence>
<protein>
    <recommendedName>
        <fullName evidence="4">non-reducing end alpha-L-arabinofuranosidase</fullName>
        <ecNumber evidence="4">3.2.1.55</ecNumber>
    </recommendedName>
</protein>
<dbReference type="EC" id="3.2.1.55" evidence="4"/>
<keyword evidence="5 8" id="KW-0732">Signal</keyword>
<evidence type="ECO:0000256" key="6">
    <source>
        <dbReference type="ARBA" id="ARBA00022801"/>
    </source>
</evidence>
<organism evidence="10 11">
    <name type="scientific">Colletotrichum zoysiae</name>
    <dbReference type="NCBI Taxonomy" id="1216348"/>
    <lineage>
        <taxon>Eukaryota</taxon>
        <taxon>Fungi</taxon>
        <taxon>Dikarya</taxon>
        <taxon>Ascomycota</taxon>
        <taxon>Pezizomycotina</taxon>
        <taxon>Sordariomycetes</taxon>
        <taxon>Hypocreomycetidae</taxon>
        <taxon>Glomerellales</taxon>
        <taxon>Glomerellaceae</taxon>
        <taxon>Colletotrichum</taxon>
        <taxon>Colletotrichum graminicola species complex</taxon>
    </lineage>
</organism>
<dbReference type="InterPro" id="IPR051563">
    <property type="entry name" value="Glycosyl_Hydrolase_51"/>
</dbReference>
<dbReference type="Gene3D" id="2.60.40.1180">
    <property type="entry name" value="Golgi alpha-mannosidase II"/>
    <property type="match status" value="1"/>
</dbReference>
<keyword evidence="6" id="KW-0378">Hydrolase</keyword>
<dbReference type="AlphaFoldDB" id="A0AAD9HMC1"/>
<evidence type="ECO:0000256" key="4">
    <source>
        <dbReference type="ARBA" id="ARBA00012670"/>
    </source>
</evidence>
<comment type="caution">
    <text evidence="10">The sequence shown here is derived from an EMBL/GenBank/DDBJ whole genome shotgun (WGS) entry which is preliminary data.</text>
</comment>
<name>A0AAD9HMC1_9PEZI</name>
<dbReference type="InterPro" id="IPR055235">
    <property type="entry name" value="ASD1_cat"/>
</dbReference>
<dbReference type="Pfam" id="PF06964">
    <property type="entry name" value="Alpha-L-AF_C"/>
    <property type="match status" value="1"/>
</dbReference>
<gene>
    <name evidence="10" type="ORF">LX32DRAFT_258017</name>
</gene>
<dbReference type="GO" id="GO:0046373">
    <property type="term" value="P:L-arabinose metabolic process"/>
    <property type="evidence" value="ECO:0007669"/>
    <property type="project" value="InterPro"/>
</dbReference>
<feature type="chain" id="PRO_5042219465" description="non-reducing end alpha-L-arabinofuranosidase" evidence="8">
    <location>
        <begin position="20"/>
        <end position="665"/>
    </location>
</feature>
<evidence type="ECO:0000256" key="5">
    <source>
        <dbReference type="ARBA" id="ARBA00022729"/>
    </source>
</evidence>
<comment type="similarity">
    <text evidence="3">Belongs to the glycosyl hydrolase 51 family.</text>
</comment>
<dbReference type="SMART" id="SM00813">
    <property type="entry name" value="Alpha-L-AF_C"/>
    <property type="match status" value="1"/>
</dbReference>
<dbReference type="Proteomes" id="UP001232148">
    <property type="component" value="Unassembled WGS sequence"/>
</dbReference>
<accession>A0AAD9HMC1</accession>
<dbReference type="InterPro" id="IPR013780">
    <property type="entry name" value="Glyco_hydro_b"/>
</dbReference>
<evidence type="ECO:0000256" key="8">
    <source>
        <dbReference type="SAM" id="SignalP"/>
    </source>
</evidence>
<dbReference type="PANTHER" id="PTHR31776">
    <property type="entry name" value="ALPHA-L-ARABINOFURANOSIDASE 1"/>
    <property type="match status" value="1"/>
</dbReference>
<feature type="domain" description="Alpha-L-arabinofuranosidase C-terminal" evidence="9">
    <location>
        <begin position="468"/>
        <end position="641"/>
    </location>
</feature>
<evidence type="ECO:0000313" key="11">
    <source>
        <dbReference type="Proteomes" id="UP001232148"/>
    </source>
</evidence>
<evidence type="ECO:0000259" key="9">
    <source>
        <dbReference type="SMART" id="SM00813"/>
    </source>
</evidence>
<keyword evidence="7" id="KW-0325">Glycoprotein</keyword>
<proteinExistence type="inferred from homology"/>
<dbReference type="InterPro" id="IPR017853">
    <property type="entry name" value="GH"/>
</dbReference>
<dbReference type="PANTHER" id="PTHR31776:SF0">
    <property type="entry name" value="ALPHA-L-ARABINOFURANOSIDASE 1"/>
    <property type="match status" value="1"/>
</dbReference>